<organism evidence="1 2">
    <name type="scientific">Cichorium intybus</name>
    <name type="common">Chicory</name>
    <dbReference type="NCBI Taxonomy" id="13427"/>
    <lineage>
        <taxon>Eukaryota</taxon>
        <taxon>Viridiplantae</taxon>
        <taxon>Streptophyta</taxon>
        <taxon>Embryophyta</taxon>
        <taxon>Tracheophyta</taxon>
        <taxon>Spermatophyta</taxon>
        <taxon>Magnoliopsida</taxon>
        <taxon>eudicotyledons</taxon>
        <taxon>Gunneridae</taxon>
        <taxon>Pentapetalae</taxon>
        <taxon>asterids</taxon>
        <taxon>campanulids</taxon>
        <taxon>Asterales</taxon>
        <taxon>Asteraceae</taxon>
        <taxon>Cichorioideae</taxon>
        <taxon>Cichorieae</taxon>
        <taxon>Cichoriinae</taxon>
        <taxon>Cichorium</taxon>
    </lineage>
</organism>
<keyword evidence="2" id="KW-1185">Reference proteome</keyword>
<proteinExistence type="predicted"/>
<gene>
    <name evidence="1" type="ORF">L2E82_07022</name>
</gene>
<reference evidence="1 2" key="2">
    <citation type="journal article" date="2022" name="Mol. Ecol. Resour.">
        <title>The genomes of chicory, endive, great burdock and yacon provide insights into Asteraceae paleo-polyploidization history and plant inulin production.</title>
        <authorList>
            <person name="Fan W."/>
            <person name="Wang S."/>
            <person name="Wang H."/>
            <person name="Wang A."/>
            <person name="Jiang F."/>
            <person name="Liu H."/>
            <person name="Zhao H."/>
            <person name="Xu D."/>
            <person name="Zhang Y."/>
        </authorList>
    </citation>
    <scope>NUCLEOTIDE SEQUENCE [LARGE SCALE GENOMIC DNA]</scope>
    <source>
        <strain evidence="2">cv. Punajuju</strain>
        <tissue evidence="1">Leaves</tissue>
    </source>
</reference>
<protein>
    <submittedName>
        <fullName evidence="1">Uncharacterized protein</fullName>
    </submittedName>
</protein>
<evidence type="ECO:0000313" key="2">
    <source>
        <dbReference type="Proteomes" id="UP001055811"/>
    </source>
</evidence>
<evidence type="ECO:0000313" key="1">
    <source>
        <dbReference type="EMBL" id="KAI3778045.1"/>
    </source>
</evidence>
<comment type="caution">
    <text evidence="1">The sequence shown here is derived from an EMBL/GenBank/DDBJ whole genome shotgun (WGS) entry which is preliminary data.</text>
</comment>
<accession>A0ACB9G4P6</accession>
<name>A0ACB9G4P6_CICIN</name>
<dbReference type="Proteomes" id="UP001055811">
    <property type="component" value="Linkage Group LG02"/>
</dbReference>
<reference evidence="2" key="1">
    <citation type="journal article" date="2022" name="Mol. Ecol. Resour.">
        <title>The genomes of chicory, endive, great burdock and yacon provide insights into Asteraceae palaeo-polyploidization history and plant inulin production.</title>
        <authorList>
            <person name="Fan W."/>
            <person name="Wang S."/>
            <person name="Wang H."/>
            <person name="Wang A."/>
            <person name="Jiang F."/>
            <person name="Liu H."/>
            <person name="Zhao H."/>
            <person name="Xu D."/>
            <person name="Zhang Y."/>
        </authorList>
    </citation>
    <scope>NUCLEOTIDE SEQUENCE [LARGE SCALE GENOMIC DNA]</scope>
    <source>
        <strain evidence="2">cv. Punajuju</strain>
    </source>
</reference>
<sequence length="1060" mass="119734">MKAYVDRLERLGFPIAQQLVTDIILHSLSSTFSQFTLNFNMNGLEKTIMELHGMLKTAEANMSKSKNSSSTAPVLAIREGAIKKRKAKKPKGKGKGQVGNPNTNPSNKGKAGSMIVPSPNPDEAICFHCGEKGHWKRTCPKYLEEIKKIKPKVSGTSGIYMIELHNTSTTNSWVLDTGCGTHICSDVQGLRRSKKLRHGELDLIMGNSHTAAVKRIGDYELVLSTGFSINLLDCCYSPEMARNIISFSALYRDGFDFGFDNGNILVFKNDCLYFKACPTNGIYETIVSIRRNNSLILNVDSDTSKSVLDKSCLWHCRLGHINKKRIAKLQEDGILESFDLKSDDVCESCLLGKMTKAPFTGNFERGKDLLDLIHTDVCGPFRSATRHGERYFVTFTDDFSRYGYVYLIKHKSETFEVFKRFQNEVENQRGKRIKILRSDRGGEYLSQEFYDHLGNCGIVSQLTPPGTPQHNGVAERRNRTLLDMVRSMMSRATLPISFWGYALETAAKVLNLVPTKKVSKTPSEIWNGTKPSLAHLKVWGCEAYVRREAIDKLEPRSERCYFIGYPASSFGYLFYKPSENKVIVARRAAFRERELIHQEASGSQIDLEEIQEPTNKGPDVGTSSQPEVEKPVEPQPSTAGESDIPPPPVWRSDRVRHAPEFYGLHITEGDESMVGDDEPTSYQEAMAGPDATKWKEAMESEMKSMDDNQVWNLVDQTPGLKTVGCKWVFKKKTDMDGKVHTYKARLVAKGYTQTQGIDYEENFSPVAMIKSIRILFAIAAFYDYEIWQMDVKTAFPNGKLSEDVYMTQPEGFVQSKYPNRVCKLVKSIYGLKQASRSWNICFDEKIKEFGFSRSEDEPCVYVRASGSAVVFLVLYVDDILLIGNNVPMLQSVKTWLGDCFAMKDLGEAAYILGIKIYRDRSRRLIGLSQSTYIDKILKRFKMQDSKKGFVPMQRGMTLSRDQCPSSSDERERMSRIPYASAMGSIMYAMLCTRPDVSCALSMTSRYQANPSENHWTTVKNILKYLRRTKEVFLVYGGMEELTVSGYSDASFQTDRDDSCS</sequence>
<dbReference type="EMBL" id="CM042010">
    <property type="protein sequence ID" value="KAI3778045.1"/>
    <property type="molecule type" value="Genomic_DNA"/>
</dbReference>